<accession>A0A834RH04</accession>
<dbReference type="AlphaFoldDB" id="A0A834RH04"/>
<dbReference type="EnsemblMetazoa" id="SSS_4025s_mrna">
    <property type="protein sequence ID" value="KAF7495815.1"/>
    <property type="gene ID" value="SSS_4025"/>
</dbReference>
<proteinExistence type="predicted"/>
<dbReference type="PANTHER" id="PTHR11346">
    <property type="entry name" value="GALECTIN"/>
    <property type="match status" value="1"/>
</dbReference>
<name>A0A834RH04_SARSC</name>
<evidence type="ECO:0000256" key="1">
    <source>
        <dbReference type="ARBA" id="ARBA00022734"/>
    </source>
</evidence>
<feature type="domain" description="Galectin" evidence="3">
    <location>
        <begin position="115"/>
        <end position="266"/>
    </location>
</feature>
<dbReference type="SUPFAM" id="SSF49899">
    <property type="entry name" value="Concanavalin A-like lectins/glucanases"/>
    <property type="match status" value="2"/>
</dbReference>
<dbReference type="InterPro" id="IPR044156">
    <property type="entry name" value="Galectin-like"/>
</dbReference>
<dbReference type="SMART" id="SM00276">
    <property type="entry name" value="GLECT"/>
    <property type="match status" value="2"/>
</dbReference>
<dbReference type="PANTHER" id="PTHR11346:SF147">
    <property type="entry name" value="GALECTIN"/>
    <property type="match status" value="1"/>
</dbReference>
<evidence type="ECO:0000313" key="4">
    <source>
        <dbReference type="EMBL" id="KAF7495815.1"/>
    </source>
</evidence>
<sequence>MKRTGDGNHKEFTFLLLSSPSLSLFRPNVREEFELGCDRRRNIKTGNVPIDRNSMLTVEDILMLKFKFLLQPKDFSVIDLIEIKYCLKQKNFNRMDSEKLGLLLDHKEPKLPSCFVIPESSKLQTGTVALFKGVMPSDQGRFRIDLLASACQHICKSKNLDYDPKKRIIVLHFNVRCGEGPNGSSYILMDNFANEKWMGNQRCMDFPFESGQKFSLSIDMRDDRFEIRIESLRTVLLSYKNNFELCDITCIHVEGPNFDCNQFELWVPKSIPNPANDSGPDKIVEKFGLEKIFQNPEVPLFEYLKNLDKLSELHIEGELLDPFTQYFVINLSRTENQNEKKRTNIILHLSVRALHQKLIRNSLIEGTWGQEETCLDEPLDCLRPGSQFTMNVSKKEDHFTVSIDNKSFCQYKHRTDPNSIDTLEIFGSVRLKSICIKFNQ</sequence>
<evidence type="ECO:0000259" key="3">
    <source>
        <dbReference type="PROSITE" id="PS51304"/>
    </source>
</evidence>
<dbReference type="EMBL" id="WVUK01000044">
    <property type="protein sequence ID" value="KAF7495815.1"/>
    <property type="molecule type" value="Genomic_DNA"/>
</dbReference>
<dbReference type="Gene3D" id="2.60.120.200">
    <property type="match status" value="2"/>
</dbReference>
<dbReference type="Pfam" id="PF00337">
    <property type="entry name" value="Gal-bind_lectin"/>
    <property type="match status" value="2"/>
</dbReference>
<dbReference type="InterPro" id="IPR013320">
    <property type="entry name" value="ConA-like_dom_sf"/>
</dbReference>
<evidence type="ECO:0000313" key="6">
    <source>
        <dbReference type="Proteomes" id="UP000070412"/>
    </source>
</evidence>
<dbReference type="GO" id="GO:0030246">
    <property type="term" value="F:carbohydrate binding"/>
    <property type="evidence" value="ECO:0007669"/>
    <property type="project" value="UniProtKB-UniRule"/>
</dbReference>
<dbReference type="CDD" id="cd00070">
    <property type="entry name" value="GLECT"/>
    <property type="match status" value="1"/>
</dbReference>
<gene>
    <name evidence="4" type="ORF">SSS_4025</name>
</gene>
<reference evidence="4" key="2">
    <citation type="submission" date="2020-01" db="EMBL/GenBank/DDBJ databases">
        <authorList>
            <person name="Korhonen P.K.K."/>
            <person name="Guangxu M.G."/>
            <person name="Wang T.W."/>
            <person name="Stroehlein A.J.S."/>
            <person name="Young N.D."/>
            <person name="Ang C.-S.A."/>
            <person name="Fernando D.W.F."/>
            <person name="Lu H.L."/>
            <person name="Taylor S.T."/>
            <person name="Ehtesham M.E.M."/>
            <person name="Najaraj S.H.N."/>
            <person name="Harsha G.H.G."/>
            <person name="Madugundu A.M."/>
            <person name="Renuse S.R."/>
            <person name="Holt D.H."/>
            <person name="Pandey A.P."/>
            <person name="Papenfuss A.P."/>
            <person name="Gasser R.B.G."/>
            <person name="Fischer K.F."/>
        </authorList>
    </citation>
    <scope>NUCLEOTIDE SEQUENCE</scope>
    <source>
        <strain evidence="4">SSS_KF_BRIS2020</strain>
    </source>
</reference>
<keyword evidence="6" id="KW-1185">Reference proteome</keyword>
<reference evidence="6" key="1">
    <citation type="journal article" date="2020" name="PLoS Negl. Trop. Dis.">
        <title>High-quality nuclear genome for Sarcoptes scabiei-A critical resource for a neglected parasite.</title>
        <authorList>
            <person name="Korhonen P.K."/>
            <person name="Gasser R.B."/>
            <person name="Ma G."/>
            <person name="Wang T."/>
            <person name="Stroehlein A.J."/>
            <person name="Young N.D."/>
            <person name="Ang C.S."/>
            <person name="Fernando D.D."/>
            <person name="Lu H.C."/>
            <person name="Taylor S."/>
            <person name="Reynolds S.L."/>
            <person name="Mofiz E."/>
            <person name="Najaraj S.H."/>
            <person name="Gowda H."/>
            <person name="Madugundu A."/>
            <person name="Renuse S."/>
            <person name="Holt D."/>
            <person name="Pandey A."/>
            <person name="Papenfuss A.T."/>
            <person name="Fischer K."/>
        </authorList>
    </citation>
    <scope>NUCLEOTIDE SEQUENCE [LARGE SCALE GENOMIC DNA]</scope>
</reference>
<reference evidence="5" key="3">
    <citation type="submission" date="2022-06" db="UniProtKB">
        <authorList>
            <consortium name="EnsemblMetazoa"/>
        </authorList>
    </citation>
    <scope>IDENTIFICATION</scope>
</reference>
<dbReference type="PROSITE" id="PS51304">
    <property type="entry name" value="GALECTIN"/>
    <property type="match status" value="2"/>
</dbReference>
<dbReference type="Proteomes" id="UP000070412">
    <property type="component" value="Unassembled WGS sequence"/>
</dbReference>
<dbReference type="OrthoDB" id="5795596at2759"/>
<protein>
    <recommendedName>
        <fullName evidence="2">Galectin</fullName>
    </recommendedName>
</protein>
<keyword evidence="1 2" id="KW-0430">Lectin</keyword>
<feature type="domain" description="Galectin" evidence="3">
    <location>
        <begin position="299"/>
        <end position="437"/>
    </location>
</feature>
<evidence type="ECO:0000313" key="5">
    <source>
        <dbReference type="EnsemblMetazoa" id="KAF7495815.1"/>
    </source>
</evidence>
<evidence type="ECO:0000256" key="2">
    <source>
        <dbReference type="RuleBase" id="RU102079"/>
    </source>
</evidence>
<dbReference type="InterPro" id="IPR001079">
    <property type="entry name" value="Galectin_CRD"/>
</dbReference>
<dbReference type="SMART" id="SM00908">
    <property type="entry name" value="Gal-bind_lectin"/>
    <property type="match status" value="2"/>
</dbReference>
<organism evidence="4">
    <name type="scientific">Sarcoptes scabiei</name>
    <name type="common">Itch mite</name>
    <name type="synonym">Acarus scabiei</name>
    <dbReference type="NCBI Taxonomy" id="52283"/>
    <lineage>
        <taxon>Eukaryota</taxon>
        <taxon>Metazoa</taxon>
        <taxon>Ecdysozoa</taxon>
        <taxon>Arthropoda</taxon>
        <taxon>Chelicerata</taxon>
        <taxon>Arachnida</taxon>
        <taxon>Acari</taxon>
        <taxon>Acariformes</taxon>
        <taxon>Sarcoptiformes</taxon>
        <taxon>Astigmata</taxon>
        <taxon>Psoroptidia</taxon>
        <taxon>Sarcoptoidea</taxon>
        <taxon>Sarcoptidae</taxon>
        <taxon>Sarcoptinae</taxon>
        <taxon>Sarcoptes</taxon>
    </lineage>
</organism>